<dbReference type="InterPro" id="IPR036442">
    <property type="entry name" value="ProQ/FinO_sf"/>
</dbReference>
<reference evidence="2" key="2">
    <citation type="journal article" date="2022" name="Hortic Res">
        <title>The genome of Dioscorea zingiberensis sheds light on the biosynthesis, origin and evolution of the medicinally important diosgenin saponins.</title>
        <authorList>
            <person name="Li Y."/>
            <person name="Tan C."/>
            <person name="Li Z."/>
            <person name="Guo J."/>
            <person name="Li S."/>
            <person name="Chen X."/>
            <person name="Wang C."/>
            <person name="Dai X."/>
            <person name="Yang H."/>
            <person name="Song W."/>
            <person name="Hou L."/>
            <person name="Xu J."/>
            <person name="Tong Z."/>
            <person name="Xu A."/>
            <person name="Yuan X."/>
            <person name="Wang W."/>
            <person name="Yang Q."/>
            <person name="Chen L."/>
            <person name="Sun Z."/>
            <person name="Wang K."/>
            <person name="Pan B."/>
            <person name="Chen J."/>
            <person name="Bao Y."/>
            <person name="Liu F."/>
            <person name="Qi X."/>
            <person name="Gang D.R."/>
            <person name="Wen J."/>
            <person name="Li J."/>
        </authorList>
    </citation>
    <scope>NUCLEOTIDE SEQUENCE</scope>
    <source>
        <strain evidence="2">Dzin_1.0</strain>
    </source>
</reference>
<accession>A0A9D5CAG8</accession>
<organism evidence="2 3">
    <name type="scientific">Dioscorea zingiberensis</name>
    <dbReference type="NCBI Taxonomy" id="325984"/>
    <lineage>
        <taxon>Eukaryota</taxon>
        <taxon>Viridiplantae</taxon>
        <taxon>Streptophyta</taxon>
        <taxon>Embryophyta</taxon>
        <taxon>Tracheophyta</taxon>
        <taxon>Spermatophyta</taxon>
        <taxon>Magnoliopsida</taxon>
        <taxon>Liliopsida</taxon>
        <taxon>Dioscoreales</taxon>
        <taxon>Dioscoreaceae</taxon>
        <taxon>Dioscorea</taxon>
    </lineage>
</organism>
<dbReference type="Proteomes" id="UP001085076">
    <property type="component" value="Miscellaneous, Linkage group lg06"/>
</dbReference>
<dbReference type="InterPro" id="IPR036770">
    <property type="entry name" value="Ankyrin_rpt-contain_sf"/>
</dbReference>
<reference evidence="2" key="1">
    <citation type="submission" date="2021-03" db="EMBL/GenBank/DDBJ databases">
        <authorList>
            <person name="Li Z."/>
            <person name="Yang C."/>
        </authorList>
    </citation>
    <scope>NUCLEOTIDE SEQUENCE</scope>
    <source>
        <strain evidence="2">Dzin_1.0</strain>
        <tissue evidence="2">Leaf</tissue>
    </source>
</reference>
<dbReference type="SUPFAM" id="SSF48403">
    <property type="entry name" value="Ankyrin repeat"/>
    <property type="match status" value="2"/>
</dbReference>
<evidence type="ECO:0000313" key="2">
    <source>
        <dbReference type="EMBL" id="KAJ0969506.1"/>
    </source>
</evidence>
<evidence type="ECO:0000313" key="3">
    <source>
        <dbReference type="Proteomes" id="UP001085076"/>
    </source>
</evidence>
<dbReference type="Pfam" id="PF12796">
    <property type="entry name" value="Ank_2"/>
    <property type="match status" value="2"/>
</dbReference>
<keyword evidence="1" id="KW-0040">ANK repeat</keyword>
<dbReference type="OrthoDB" id="784923at2759"/>
<proteinExistence type="predicted"/>
<dbReference type="SMART" id="SM00248">
    <property type="entry name" value="ANK"/>
    <property type="match status" value="4"/>
</dbReference>
<gene>
    <name evidence="2" type="ORF">J5N97_022383</name>
</gene>
<name>A0A9D5CAG8_9LILI</name>
<dbReference type="Gene3D" id="1.25.40.20">
    <property type="entry name" value="Ankyrin repeat-containing domain"/>
    <property type="match status" value="2"/>
</dbReference>
<dbReference type="PANTHER" id="PTHR24177">
    <property type="entry name" value="CASKIN"/>
    <property type="match status" value="1"/>
</dbReference>
<dbReference type="SUPFAM" id="SSF48657">
    <property type="entry name" value="FinO-like"/>
    <property type="match status" value="1"/>
</dbReference>
<dbReference type="EMBL" id="JAGGNH010000006">
    <property type="protein sequence ID" value="KAJ0969506.1"/>
    <property type="molecule type" value="Genomic_DNA"/>
</dbReference>
<keyword evidence="3" id="KW-1185">Reference proteome</keyword>
<dbReference type="PROSITE" id="PS50088">
    <property type="entry name" value="ANK_REPEAT"/>
    <property type="match status" value="2"/>
</dbReference>
<comment type="caution">
    <text evidence="2">The sequence shown here is derived from an EMBL/GenBank/DDBJ whole genome shotgun (WGS) entry which is preliminary data.</text>
</comment>
<dbReference type="GO" id="GO:0016020">
    <property type="term" value="C:membrane"/>
    <property type="evidence" value="ECO:0007669"/>
    <property type="project" value="TreeGrafter"/>
</dbReference>
<feature type="repeat" description="ANK" evidence="1">
    <location>
        <begin position="63"/>
        <end position="95"/>
    </location>
</feature>
<dbReference type="PROSITE" id="PS50297">
    <property type="entry name" value="ANK_REP_REGION"/>
    <property type="match status" value="1"/>
</dbReference>
<evidence type="ECO:0000256" key="1">
    <source>
        <dbReference type="PROSITE-ProRule" id="PRU00023"/>
    </source>
</evidence>
<dbReference type="InterPro" id="IPR002110">
    <property type="entry name" value="Ankyrin_rpt"/>
</dbReference>
<sequence length="539" mass="61438">MLACQCDKELIIRLLNKTSPDHLETENVVGDTALHVAVANNQVEVATIMMEMNIDLVHQTNNKGETPLHKSAFFGHTASFRKLIEKQSDPWVRTQNGSNVLHCAIMGNNPGIPLKNSTAINVGKEHEGNRDVEKQGQSSPYNDWVKDEIDSDEVLQEKPWTKTSRKFPAYRKVFRYLRIKIVNVTDLWMRPLLINILKKLSNRVKELEELKIKHAQNLKLVAYMARKPDYWDFVVKGMFRKKTEMDFGSEGFENDNSIEEDVDDESDDDFNGYALSPFTREETRKEEMGQQEFLKKLSHIMVEFGKHVTDKKVKGPTRWYESPLIVGAQMGFYDFVEQILKACPESAQYKDLEGKNVLQVAITHGHEKIVKIIINMITRSNPMLPSSLLSDQDNKAKNTILHYAAETTIDDEGPPMQMFYELKWFERVEKLVPKDMLYSINMGGRTGQELFKEKHIDMVKSGKQQLMELGKTCASLMAAVVFASSFSIPGEKDNNHNPVFIHRAAFKGTRLPTISSNQIFTGNRVLFIGFVGSSGSVHM</sequence>
<protein>
    <submittedName>
        <fullName evidence="2">Uncharacterized protein</fullName>
    </submittedName>
</protein>
<dbReference type="AlphaFoldDB" id="A0A9D5CAG8"/>
<feature type="repeat" description="ANK" evidence="1">
    <location>
        <begin position="29"/>
        <end position="61"/>
    </location>
</feature>
<dbReference type="PANTHER" id="PTHR24177:SF463">
    <property type="entry name" value="OS09G0331600 PROTEIN"/>
    <property type="match status" value="1"/>
</dbReference>